<evidence type="ECO:0000313" key="2">
    <source>
        <dbReference type="Proteomes" id="UP001216907"/>
    </source>
</evidence>
<gene>
    <name evidence="1" type="ORF">PZE19_26675</name>
</gene>
<name>A0ABT6FIG6_9BACT</name>
<dbReference type="EMBL" id="JARRAG010000002">
    <property type="protein sequence ID" value="MDG3007362.1"/>
    <property type="molecule type" value="Genomic_DNA"/>
</dbReference>
<dbReference type="Proteomes" id="UP001216907">
    <property type="component" value="Unassembled WGS sequence"/>
</dbReference>
<dbReference type="RefSeq" id="WP_277863643.1">
    <property type="nucleotide sequence ID" value="NZ_JARRAG010000002.1"/>
</dbReference>
<organism evidence="1 2">
    <name type="scientific">Paludisphaera mucosa</name>
    <dbReference type="NCBI Taxonomy" id="3030827"/>
    <lineage>
        <taxon>Bacteria</taxon>
        <taxon>Pseudomonadati</taxon>
        <taxon>Planctomycetota</taxon>
        <taxon>Planctomycetia</taxon>
        <taxon>Isosphaerales</taxon>
        <taxon>Isosphaeraceae</taxon>
        <taxon>Paludisphaera</taxon>
    </lineage>
</organism>
<keyword evidence="2" id="KW-1185">Reference proteome</keyword>
<reference evidence="1 2" key="1">
    <citation type="submission" date="2023-03" db="EMBL/GenBank/DDBJ databases">
        <title>Paludisphaera mucosa sp. nov. a novel planctomycete from northern fen.</title>
        <authorList>
            <person name="Ivanova A."/>
        </authorList>
    </citation>
    <scope>NUCLEOTIDE SEQUENCE [LARGE SCALE GENOMIC DNA]</scope>
    <source>
        <strain evidence="1 2">Pla2</strain>
    </source>
</reference>
<comment type="caution">
    <text evidence="1">The sequence shown here is derived from an EMBL/GenBank/DDBJ whole genome shotgun (WGS) entry which is preliminary data.</text>
</comment>
<evidence type="ECO:0000313" key="1">
    <source>
        <dbReference type="EMBL" id="MDG3007362.1"/>
    </source>
</evidence>
<protein>
    <submittedName>
        <fullName evidence="1">Uncharacterized protein</fullName>
    </submittedName>
</protein>
<accession>A0ABT6FIG6</accession>
<sequence>MIAYRDFQQKLPRPGFFGLGKDDEAMTFDQAVEAANDWIASEGIRVLNVETISPWEGGLSRLRVWYEGEDASRAE</sequence>
<proteinExistence type="predicted"/>